<dbReference type="AlphaFoldDB" id="A0A642ULP8"/>
<evidence type="ECO:0000313" key="1">
    <source>
        <dbReference type="EMBL" id="KAA8901281.1"/>
    </source>
</evidence>
<dbReference type="Proteomes" id="UP000761534">
    <property type="component" value="Unassembled WGS sequence"/>
</dbReference>
<name>A0A642ULP8_9ASCO</name>
<organism evidence="1 2">
    <name type="scientific">Trichomonascus ciferrii</name>
    <dbReference type="NCBI Taxonomy" id="44093"/>
    <lineage>
        <taxon>Eukaryota</taxon>
        <taxon>Fungi</taxon>
        <taxon>Dikarya</taxon>
        <taxon>Ascomycota</taxon>
        <taxon>Saccharomycotina</taxon>
        <taxon>Dipodascomycetes</taxon>
        <taxon>Dipodascales</taxon>
        <taxon>Trichomonascaceae</taxon>
        <taxon>Trichomonascus</taxon>
        <taxon>Trichomonascus ciferrii complex</taxon>
    </lineage>
</organism>
<accession>A0A642ULP8</accession>
<comment type="caution">
    <text evidence="1">The sequence shown here is derived from an EMBL/GenBank/DDBJ whole genome shotgun (WGS) entry which is preliminary data.</text>
</comment>
<protein>
    <submittedName>
        <fullName evidence="1">Uncharacterized protein</fullName>
    </submittedName>
</protein>
<dbReference type="OrthoDB" id="10008801at2759"/>
<dbReference type="EMBL" id="SWFS01000490">
    <property type="protein sequence ID" value="KAA8901281.1"/>
    <property type="molecule type" value="Genomic_DNA"/>
</dbReference>
<keyword evidence="2" id="KW-1185">Reference proteome</keyword>
<proteinExistence type="predicted"/>
<evidence type="ECO:0000313" key="2">
    <source>
        <dbReference type="Proteomes" id="UP000761534"/>
    </source>
</evidence>
<sequence>MFRQTLLRTIRTPVVRPRVRLNTFRSFHAYRPVFQSQNPQPITPEDLGSLGKALQENPELMHRFTDVVEYLQKNELITPGKTPTMMDVMKIVSKREAREKLAACKSNHQPPIFEC</sequence>
<dbReference type="VEuPathDB" id="FungiDB:TRICI_006094"/>
<reference evidence="1" key="1">
    <citation type="journal article" date="2019" name="G3 (Bethesda)">
        <title>Genome Assemblies of Two Rare Opportunistic Yeast Pathogens: Diutina rugosa (syn. Candida rugosa) and Trichomonascus ciferrii (syn. Candida ciferrii).</title>
        <authorList>
            <person name="Mixao V."/>
            <person name="Saus E."/>
            <person name="Hansen A.P."/>
            <person name="Lass-Florl C."/>
            <person name="Gabaldon T."/>
        </authorList>
    </citation>
    <scope>NUCLEOTIDE SEQUENCE</scope>
    <source>
        <strain evidence="1">CBS 4856</strain>
    </source>
</reference>
<gene>
    <name evidence="1" type="ORF">TRICI_006094</name>
</gene>